<dbReference type="PANTHER" id="PTHR33308:SF9">
    <property type="entry name" value="PEPTIDOGLYCAN HYDROLASE FLGJ"/>
    <property type="match status" value="1"/>
</dbReference>
<feature type="domain" description="LysM" evidence="6">
    <location>
        <begin position="264"/>
        <end position="308"/>
    </location>
</feature>
<dbReference type="GO" id="GO:0031640">
    <property type="term" value="P:killing of cells of another organism"/>
    <property type="evidence" value="ECO:0007669"/>
    <property type="project" value="UniProtKB-KW"/>
</dbReference>
<dbReference type="SUPFAM" id="SSF54106">
    <property type="entry name" value="LysM domain"/>
    <property type="match status" value="2"/>
</dbReference>
<evidence type="ECO:0000313" key="7">
    <source>
        <dbReference type="EMBL" id="RGU55599.1"/>
    </source>
</evidence>
<dbReference type="Proteomes" id="UP000284243">
    <property type="component" value="Unassembled WGS sequence"/>
</dbReference>
<dbReference type="RefSeq" id="WP_046403157.1">
    <property type="nucleotide sequence ID" value="NZ_CABJFF010000016.1"/>
</dbReference>
<dbReference type="GO" id="GO:0004040">
    <property type="term" value="F:amidase activity"/>
    <property type="evidence" value="ECO:0007669"/>
    <property type="project" value="InterPro"/>
</dbReference>
<dbReference type="Gene3D" id="3.10.350.10">
    <property type="entry name" value="LysM domain"/>
    <property type="match status" value="2"/>
</dbReference>
<comment type="caution">
    <text evidence="7">The sequence shown here is derived from an EMBL/GenBank/DDBJ whole genome shotgun (WGS) entry which is preliminary data.</text>
</comment>
<evidence type="ECO:0000313" key="8">
    <source>
        <dbReference type="Proteomes" id="UP000284243"/>
    </source>
</evidence>
<dbReference type="Pfam" id="PF01476">
    <property type="entry name" value="LysM"/>
    <property type="match status" value="2"/>
</dbReference>
<dbReference type="CDD" id="cd00118">
    <property type="entry name" value="LysM"/>
    <property type="match status" value="2"/>
</dbReference>
<keyword evidence="1" id="KW-0929">Antimicrobial</keyword>
<dbReference type="EMBL" id="QRYC01000016">
    <property type="protein sequence ID" value="RGU55599.1"/>
    <property type="molecule type" value="Genomic_DNA"/>
</dbReference>
<dbReference type="PANTHER" id="PTHR33308">
    <property type="entry name" value="PEPTIDOGLYCAN HYDROLASE FLGJ"/>
    <property type="match status" value="1"/>
</dbReference>
<dbReference type="SMART" id="SM00047">
    <property type="entry name" value="LYZ2"/>
    <property type="match status" value="1"/>
</dbReference>
<feature type="signal peptide" evidence="5">
    <location>
        <begin position="1"/>
        <end position="22"/>
    </location>
</feature>
<keyword evidence="5" id="KW-0732">Signal</keyword>
<dbReference type="PROSITE" id="PS51782">
    <property type="entry name" value="LYSM"/>
    <property type="match status" value="1"/>
</dbReference>
<evidence type="ECO:0000256" key="1">
    <source>
        <dbReference type="ARBA" id="ARBA00022529"/>
    </source>
</evidence>
<dbReference type="GO" id="GO:0042742">
    <property type="term" value="P:defense response to bacterium"/>
    <property type="evidence" value="ECO:0007669"/>
    <property type="project" value="UniProtKB-KW"/>
</dbReference>
<accession>A0A412TPC9</accession>
<proteinExistence type="predicted"/>
<dbReference type="InterPro" id="IPR036779">
    <property type="entry name" value="LysM_dom_sf"/>
</dbReference>
<evidence type="ECO:0000259" key="6">
    <source>
        <dbReference type="PROSITE" id="PS51782"/>
    </source>
</evidence>
<dbReference type="Gene3D" id="1.10.530.10">
    <property type="match status" value="1"/>
</dbReference>
<dbReference type="SMART" id="SM00257">
    <property type="entry name" value="LysM"/>
    <property type="match status" value="2"/>
</dbReference>
<evidence type="ECO:0000256" key="5">
    <source>
        <dbReference type="SAM" id="SignalP"/>
    </source>
</evidence>
<dbReference type="Pfam" id="PF01832">
    <property type="entry name" value="Glucosaminidase"/>
    <property type="match status" value="1"/>
</dbReference>
<protein>
    <recommendedName>
        <fullName evidence="4">Peptidoglycan hydrolase</fullName>
    </recommendedName>
</protein>
<sequence>MKKSMKILVLLSLLLISFNVMADKRKEFIRKYKHIAIREMERTGIPASITLAQGILESGCGESELAVNANNHFGIKCHETWNGDTYTMDDDTRDECFRKYKNIEQSWIDHSDFLTSRPRYAGLFSIPTTDYKAWAKGLKAAGYATNPQYANMLIKIIEEEELYKFDRSIKRPGTPPTITAEEFAQSVATQDHPNTTNYRNREEMRNGIICIETMPGDSFEKIAGYYGIKLKKLLQYNDKSSSTLDPGQLVFLKKKKSKAARGYEFHRVKAGDTMYSISQQYGVRLKNLCRFNYLSADSPLTEGEKIYLRKQADLL</sequence>
<keyword evidence="3" id="KW-0378">Hydrolase</keyword>
<evidence type="ECO:0000256" key="3">
    <source>
        <dbReference type="ARBA" id="ARBA00022801"/>
    </source>
</evidence>
<keyword evidence="2" id="KW-0081">Bacteriolytic enzyme</keyword>
<dbReference type="InterPro" id="IPR002901">
    <property type="entry name" value="MGlyc_endo_b_GlcNAc-like_dom"/>
</dbReference>
<dbReference type="InterPro" id="IPR018392">
    <property type="entry name" value="LysM"/>
</dbReference>
<evidence type="ECO:0000256" key="4">
    <source>
        <dbReference type="ARBA" id="ARBA00032108"/>
    </source>
</evidence>
<organism evidence="7 8">
    <name type="scientific">Odoribacter splanchnicus</name>
    <dbReference type="NCBI Taxonomy" id="28118"/>
    <lineage>
        <taxon>Bacteria</taxon>
        <taxon>Pseudomonadati</taxon>
        <taxon>Bacteroidota</taxon>
        <taxon>Bacteroidia</taxon>
        <taxon>Bacteroidales</taxon>
        <taxon>Odoribacteraceae</taxon>
        <taxon>Odoribacter</taxon>
    </lineage>
</organism>
<feature type="chain" id="PRO_5019281117" description="Peptidoglycan hydrolase" evidence="5">
    <location>
        <begin position="23"/>
        <end position="315"/>
    </location>
</feature>
<name>A0A412TPC9_9BACT</name>
<gene>
    <name evidence="7" type="ORF">DWW57_11825</name>
</gene>
<dbReference type="InterPro" id="IPR051056">
    <property type="entry name" value="Glycosyl_Hydrolase_73"/>
</dbReference>
<evidence type="ECO:0000256" key="2">
    <source>
        <dbReference type="ARBA" id="ARBA00022638"/>
    </source>
</evidence>
<dbReference type="AlphaFoldDB" id="A0A412TPC9"/>
<reference evidence="7 8" key="1">
    <citation type="submission" date="2018-08" db="EMBL/GenBank/DDBJ databases">
        <title>A genome reference for cultivated species of the human gut microbiota.</title>
        <authorList>
            <person name="Zou Y."/>
            <person name="Xue W."/>
            <person name="Luo G."/>
        </authorList>
    </citation>
    <scope>NUCLEOTIDE SEQUENCE [LARGE SCALE GENOMIC DNA]</scope>
    <source>
        <strain evidence="7 8">AF16-14</strain>
    </source>
</reference>